<dbReference type="GO" id="GO:0022857">
    <property type="term" value="F:transmembrane transporter activity"/>
    <property type="evidence" value="ECO:0007669"/>
    <property type="project" value="TreeGrafter"/>
</dbReference>
<dbReference type="InterPro" id="IPR015854">
    <property type="entry name" value="ABC_transpr_LolD-like"/>
</dbReference>
<keyword evidence="6" id="KW-1185">Reference proteome</keyword>
<protein>
    <submittedName>
        <fullName evidence="5">Putative ABC transport system ATP-binding protein</fullName>
    </submittedName>
</protein>
<reference evidence="6" key="1">
    <citation type="submission" date="2016-10" db="EMBL/GenBank/DDBJ databases">
        <authorList>
            <person name="Varghese N."/>
            <person name="Submissions S."/>
        </authorList>
    </citation>
    <scope>NUCLEOTIDE SEQUENCE [LARGE SCALE GENOMIC DNA]</scope>
    <source>
        <strain evidence="6">DSM 28453</strain>
    </source>
</reference>
<organism evidence="5 6">
    <name type="scientific">Shimia haliotis</name>
    <dbReference type="NCBI Taxonomy" id="1280847"/>
    <lineage>
        <taxon>Bacteria</taxon>
        <taxon>Pseudomonadati</taxon>
        <taxon>Pseudomonadota</taxon>
        <taxon>Alphaproteobacteria</taxon>
        <taxon>Rhodobacterales</taxon>
        <taxon>Roseobacteraceae</taxon>
    </lineage>
</organism>
<evidence type="ECO:0000313" key="6">
    <source>
        <dbReference type="Proteomes" id="UP000198851"/>
    </source>
</evidence>
<keyword evidence="3 5" id="KW-0067">ATP-binding</keyword>
<accession>A0A1I4F384</accession>
<dbReference type="Gene3D" id="3.40.50.300">
    <property type="entry name" value="P-loop containing nucleotide triphosphate hydrolases"/>
    <property type="match status" value="1"/>
</dbReference>
<dbReference type="GO" id="GO:0005886">
    <property type="term" value="C:plasma membrane"/>
    <property type="evidence" value="ECO:0007669"/>
    <property type="project" value="TreeGrafter"/>
</dbReference>
<dbReference type="PROSITE" id="PS00675">
    <property type="entry name" value="SIGMA54_INTERACT_1"/>
    <property type="match status" value="1"/>
</dbReference>
<dbReference type="PANTHER" id="PTHR24220">
    <property type="entry name" value="IMPORT ATP-BINDING PROTEIN"/>
    <property type="match status" value="1"/>
</dbReference>
<dbReference type="InterPro" id="IPR003593">
    <property type="entry name" value="AAA+_ATPase"/>
</dbReference>
<dbReference type="AlphaFoldDB" id="A0A1I4F384"/>
<dbReference type="EMBL" id="FOSZ01000005">
    <property type="protein sequence ID" value="SFL11226.1"/>
    <property type="molecule type" value="Genomic_DNA"/>
</dbReference>
<dbReference type="InterPro" id="IPR017911">
    <property type="entry name" value="MacB-like_ATP-bd"/>
</dbReference>
<dbReference type="OrthoDB" id="9787227at2"/>
<keyword evidence="1" id="KW-0813">Transport</keyword>
<dbReference type="RefSeq" id="WP_093324298.1">
    <property type="nucleotide sequence ID" value="NZ_FOSZ01000005.1"/>
</dbReference>
<gene>
    <name evidence="5" type="ORF">SAMN04488036_105109</name>
</gene>
<dbReference type="PANTHER" id="PTHR24220:SF611">
    <property type="entry name" value="ATP-BINDING COMPONENT OF ABC TRANSPORTER-RELATED"/>
    <property type="match status" value="1"/>
</dbReference>
<dbReference type="CDD" id="cd03255">
    <property type="entry name" value="ABC_MJ0796_LolCDE_FtsE"/>
    <property type="match status" value="1"/>
</dbReference>
<dbReference type="STRING" id="1280847.SAMN04488036_105109"/>
<proteinExistence type="predicted"/>
<dbReference type="InterPro" id="IPR025662">
    <property type="entry name" value="Sigma_54_int_dom_ATP-bd_1"/>
</dbReference>
<dbReference type="InterPro" id="IPR003439">
    <property type="entry name" value="ABC_transporter-like_ATP-bd"/>
</dbReference>
<keyword evidence="2" id="KW-0547">Nucleotide-binding</keyword>
<feature type="domain" description="ABC transporter" evidence="4">
    <location>
        <begin position="5"/>
        <end position="231"/>
    </location>
</feature>
<dbReference type="SUPFAM" id="SSF52540">
    <property type="entry name" value="P-loop containing nucleoside triphosphate hydrolases"/>
    <property type="match status" value="1"/>
</dbReference>
<dbReference type="InterPro" id="IPR027417">
    <property type="entry name" value="P-loop_NTPase"/>
</dbReference>
<dbReference type="PROSITE" id="PS50893">
    <property type="entry name" value="ABC_TRANSPORTER_2"/>
    <property type="match status" value="1"/>
</dbReference>
<name>A0A1I4F384_9RHOB</name>
<evidence type="ECO:0000256" key="3">
    <source>
        <dbReference type="ARBA" id="ARBA00022840"/>
    </source>
</evidence>
<dbReference type="GO" id="GO:0016887">
    <property type="term" value="F:ATP hydrolysis activity"/>
    <property type="evidence" value="ECO:0007669"/>
    <property type="project" value="InterPro"/>
</dbReference>
<dbReference type="Proteomes" id="UP000198851">
    <property type="component" value="Unassembled WGS sequence"/>
</dbReference>
<dbReference type="SMART" id="SM00382">
    <property type="entry name" value="AAA"/>
    <property type="match status" value="1"/>
</dbReference>
<evidence type="ECO:0000256" key="2">
    <source>
        <dbReference type="ARBA" id="ARBA00022741"/>
    </source>
</evidence>
<evidence type="ECO:0000259" key="4">
    <source>
        <dbReference type="PROSITE" id="PS50893"/>
    </source>
</evidence>
<evidence type="ECO:0000256" key="1">
    <source>
        <dbReference type="ARBA" id="ARBA00022448"/>
    </source>
</evidence>
<evidence type="ECO:0000313" key="5">
    <source>
        <dbReference type="EMBL" id="SFL11226.1"/>
    </source>
</evidence>
<sequence length="231" mass="24494">MVASIDIKGLRFSWRGRTSFSLAVPDLKVAAGEKLFLLGESGTGKSTLLSLICGITTPSEGRLVLDGTNLPDLSASARDRFRAEHIGVIFQMFNLLPYASPLENILLPLAFAPNRKARVANQRAEALRLTSALGLNETLVTSAGTTELSIGQQQRVAAARALIGGPKLIVADEPTSALDATSQAAFVDLLMTQAEAAGATLLMVSHDARLANRFDRHLDLADVAQATRGMA</sequence>
<dbReference type="GO" id="GO:0005524">
    <property type="term" value="F:ATP binding"/>
    <property type="evidence" value="ECO:0007669"/>
    <property type="project" value="UniProtKB-KW"/>
</dbReference>
<dbReference type="Pfam" id="PF00005">
    <property type="entry name" value="ABC_tran"/>
    <property type="match status" value="1"/>
</dbReference>